<keyword evidence="1 4" id="KW-0489">Methyltransferase</keyword>
<dbReference type="Pfam" id="PF02086">
    <property type="entry name" value="MethyltransfD12"/>
    <property type="match status" value="1"/>
</dbReference>
<dbReference type="PIRSF" id="PIRSF000398">
    <property type="entry name" value="M_m6A_EcoRV"/>
    <property type="match status" value="1"/>
</dbReference>
<evidence type="ECO:0000256" key="3">
    <source>
        <dbReference type="ARBA" id="ARBA00022691"/>
    </source>
</evidence>
<protein>
    <submittedName>
        <fullName evidence="4">DNA methyltransferase</fullName>
    </submittedName>
</protein>
<dbReference type="EMBL" id="BSFH01000017">
    <property type="protein sequence ID" value="GLK63443.1"/>
    <property type="molecule type" value="Genomic_DNA"/>
</dbReference>
<reference evidence="4" key="1">
    <citation type="journal article" date="2014" name="Int. J. Syst. Evol. Microbiol.">
        <title>Complete genome sequence of Corynebacterium casei LMG S-19264T (=DSM 44701T), isolated from a smear-ripened cheese.</title>
        <authorList>
            <consortium name="US DOE Joint Genome Institute (JGI-PGF)"/>
            <person name="Walter F."/>
            <person name="Albersmeier A."/>
            <person name="Kalinowski J."/>
            <person name="Ruckert C."/>
        </authorList>
    </citation>
    <scope>NUCLEOTIDE SEQUENCE</scope>
    <source>
        <strain evidence="4">VKM B-2222</strain>
    </source>
</reference>
<organism evidence="4 5">
    <name type="scientific">Paracoccus kondratievae</name>
    <dbReference type="NCBI Taxonomy" id="135740"/>
    <lineage>
        <taxon>Bacteria</taxon>
        <taxon>Pseudomonadati</taxon>
        <taxon>Pseudomonadota</taxon>
        <taxon>Alphaproteobacteria</taxon>
        <taxon>Rhodobacterales</taxon>
        <taxon>Paracoccaceae</taxon>
        <taxon>Paracoccus</taxon>
    </lineage>
</organism>
<dbReference type="PANTHER" id="PTHR30481">
    <property type="entry name" value="DNA ADENINE METHYLASE"/>
    <property type="match status" value="1"/>
</dbReference>
<evidence type="ECO:0000313" key="5">
    <source>
        <dbReference type="Proteomes" id="UP001143349"/>
    </source>
</evidence>
<comment type="caution">
    <text evidence="4">The sequence shown here is derived from an EMBL/GenBank/DDBJ whole genome shotgun (WGS) entry which is preliminary data.</text>
</comment>
<evidence type="ECO:0000313" key="4">
    <source>
        <dbReference type="EMBL" id="GLK63443.1"/>
    </source>
</evidence>
<dbReference type="SUPFAM" id="SSF53335">
    <property type="entry name" value="S-adenosyl-L-methionine-dependent methyltransferases"/>
    <property type="match status" value="1"/>
</dbReference>
<dbReference type="GO" id="GO:0006298">
    <property type="term" value="P:mismatch repair"/>
    <property type="evidence" value="ECO:0007669"/>
    <property type="project" value="TreeGrafter"/>
</dbReference>
<dbReference type="Proteomes" id="UP001143349">
    <property type="component" value="Unassembled WGS sequence"/>
</dbReference>
<dbReference type="GO" id="GO:0032259">
    <property type="term" value="P:methylation"/>
    <property type="evidence" value="ECO:0007669"/>
    <property type="project" value="UniProtKB-KW"/>
</dbReference>
<dbReference type="PANTHER" id="PTHR30481:SF2">
    <property type="entry name" value="SITE-SPECIFIC DNA-METHYLTRANSFERASE (ADENINE-SPECIFIC)"/>
    <property type="match status" value="1"/>
</dbReference>
<name>A0AAD3NX95_9RHOB</name>
<sequence>MARSFSPLRYPGGKTGLYNLVSTILRINDLDRRPYAEPFAGGGGLALGLLYGGHVSEIHLNDIDPSIWAFWDSALNHNAAFIEKILSAEVTVEEWRRQREIYLAADLACPLDLGFAAFFLNRTNRSGIIKGAGVIGGLEQSGNYKIDCRFNREDLARRVARIAKYRRRIHLTRMDALDFLARADETLPRQTLLCIDPPYFNKGSSLYTSFYRAADHEALSQCILALHRPWIVTYDEAPEVCALYRSRPLHRVQVTYSVQTKRVAGEVLIPSPGLLVPDNLELLTA</sequence>
<dbReference type="InterPro" id="IPR012327">
    <property type="entry name" value="MeTrfase_D12"/>
</dbReference>
<accession>A0AAD3NX95</accession>
<dbReference type="InterPro" id="IPR029063">
    <property type="entry name" value="SAM-dependent_MTases_sf"/>
</dbReference>
<dbReference type="GO" id="GO:0009307">
    <property type="term" value="P:DNA restriction-modification system"/>
    <property type="evidence" value="ECO:0007669"/>
    <property type="project" value="InterPro"/>
</dbReference>
<dbReference type="GO" id="GO:1904047">
    <property type="term" value="F:S-adenosyl-L-methionine binding"/>
    <property type="evidence" value="ECO:0007669"/>
    <property type="project" value="TreeGrafter"/>
</dbReference>
<keyword evidence="5" id="KW-1185">Reference proteome</keyword>
<dbReference type="Gene3D" id="3.40.50.150">
    <property type="entry name" value="Vaccinia Virus protein VP39"/>
    <property type="match status" value="2"/>
</dbReference>
<dbReference type="PRINTS" id="PR00505">
    <property type="entry name" value="D12N6MTFRASE"/>
</dbReference>
<dbReference type="InterPro" id="IPR012263">
    <property type="entry name" value="M_m6A_EcoRV"/>
</dbReference>
<dbReference type="GO" id="GO:0009007">
    <property type="term" value="F:site-specific DNA-methyltransferase (adenine-specific) activity"/>
    <property type="evidence" value="ECO:0007669"/>
    <property type="project" value="UniProtKB-EC"/>
</dbReference>
<dbReference type="AlphaFoldDB" id="A0AAD3NX95"/>
<proteinExistence type="predicted"/>
<reference evidence="4" key="2">
    <citation type="submission" date="2023-01" db="EMBL/GenBank/DDBJ databases">
        <authorList>
            <person name="Sun Q."/>
            <person name="Evtushenko L."/>
        </authorList>
    </citation>
    <scope>NUCLEOTIDE SEQUENCE</scope>
    <source>
        <strain evidence="4">VKM B-2222</strain>
    </source>
</reference>
<dbReference type="GO" id="GO:0043565">
    <property type="term" value="F:sequence-specific DNA binding"/>
    <property type="evidence" value="ECO:0007669"/>
    <property type="project" value="TreeGrafter"/>
</dbReference>
<keyword evidence="2" id="KW-0808">Transferase</keyword>
<evidence type="ECO:0000256" key="1">
    <source>
        <dbReference type="ARBA" id="ARBA00022603"/>
    </source>
</evidence>
<gene>
    <name evidence="4" type="ORF">GCM10017635_09130</name>
</gene>
<evidence type="ECO:0000256" key="2">
    <source>
        <dbReference type="ARBA" id="ARBA00022679"/>
    </source>
</evidence>
<keyword evidence="3" id="KW-0949">S-adenosyl-L-methionine</keyword>
<dbReference type="RefSeq" id="WP_271179281.1">
    <property type="nucleotide sequence ID" value="NZ_BSFH01000017.1"/>
</dbReference>